<accession>A0A1F5RYH2</accession>
<proteinExistence type="predicted"/>
<dbReference type="GO" id="GO:0016702">
    <property type="term" value="F:oxidoreductase activity, acting on single donors with incorporation of molecular oxygen, incorporation of two atoms of oxygen"/>
    <property type="evidence" value="ECO:0007669"/>
    <property type="project" value="UniProtKB-ARBA"/>
</dbReference>
<dbReference type="Pfam" id="PF02900">
    <property type="entry name" value="LigB"/>
    <property type="match status" value="1"/>
</dbReference>
<comment type="caution">
    <text evidence="2">The sequence shown here is derived from an EMBL/GenBank/DDBJ whole genome shotgun (WGS) entry which is preliminary data.</text>
</comment>
<reference evidence="2 3" key="1">
    <citation type="journal article" date="2016" name="Nat. Commun.">
        <title>Thousands of microbial genomes shed light on interconnected biogeochemical processes in an aquifer system.</title>
        <authorList>
            <person name="Anantharaman K."/>
            <person name="Brown C.T."/>
            <person name="Hug L.A."/>
            <person name="Sharon I."/>
            <person name="Castelle C.J."/>
            <person name="Probst A.J."/>
            <person name="Thomas B.C."/>
            <person name="Singh A."/>
            <person name="Wilkins M.J."/>
            <person name="Karaoz U."/>
            <person name="Brodie E.L."/>
            <person name="Williams K.H."/>
            <person name="Hubbard S.S."/>
            <person name="Banfield J.F."/>
        </authorList>
    </citation>
    <scope>NUCLEOTIDE SEQUENCE [LARGE SCALE GENOMIC DNA]</scope>
</reference>
<dbReference type="GO" id="GO:0008198">
    <property type="term" value="F:ferrous iron binding"/>
    <property type="evidence" value="ECO:0007669"/>
    <property type="project" value="InterPro"/>
</dbReference>
<sequence>MLVFSAITPHTPLLIPSIGKEHTAKLAATVNALKKLEGDFYASIPETLIIISPHGPANEQSFVINFSPEYKSHLKEFGDLATKITSHGDNALSYQIKESLETASPLRLTTVEQLDYSFLTPLYFLCAHRQDIKIVPVSSSGLNLEEHFKFGQALAEEISADAKRIAVIASAETANKLSKDSPNGYAAGAKKFDQKFIELIKQKNYQEITALEEKQLEKMGCLEYKAIAVLLGIMAERNCRAQLLSYEYPFGVGHLTMEFGV</sequence>
<dbReference type="AlphaFoldDB" id="A0A1F5RYH2"/>
<dbReference type="SUPFAM" id="SSF53213">
    <property type="entry name" value="LigB-like"/>
    <property type="match status" value="1"/>
</dbReference>
<dbReference type="Proteomes" id="UP000177691">
    <property type="component" value="Unassembled WGS sequence"/>
</dbReference>
<dbReference type="EMBL" id="MFFU01000028">
    <property type="protein sequence ID" value="OGF19111.1"/>
    <property type="molecule type" value="Genomic_DNA"/>
</dbReference>
<feature type="domain" description="Extradiol ring-cleavage dioxygenase class III enzyme subunit B" evidence="1">
    <location>
        <begin position="7"/>
        <end position="253"/>
    </location>
</feature>
<dbReference type="InterPro" id="IPR004183">
    <property type="entry name" value="Xdiol_dOase_suB"/>
</dbReference>
<evidence type="ECO:0000313" key="3">
    <source>
        <dbReference type="Proteomes" id="UP000177691"/>
    </source>
</evidence>
<protein>
    <recommendedName>
        <fullName evidence="1">Extradiol ring-cleavage dioxygenase class III enzyme subunit B domain-containing protein</fullName>
    </recommendedName>
</protein>
<dbReference type="CDD" id="cd07951">
    <property type="entry name" value="ED_3B_N_AMMECR1"/>
    <property type="match status" value="1"/>
</dbReference>
<evidence type="ECO:0000259" key="1">
    <source>
        <dbReference type="Pfam" id="PF02900"/>
    </source>
</evidence>
<gene>
    <name evidence="2" type="ORF">A3D54_03575</name>
</gene>
<dbReference type="Gene3D" id="3.40.830.10">
    <property type="entry name" value="LigB-like"/>
    <property type="match status" value="1"/>
</dbReference>
<name>A0A1F5RYH2_9BACT</name>
<evidence type="ECO:0000313" key="2">
    <source>
        <dbReference type="EMBL" id="OGF19111.1"/>
    </source>
</evidence>
<organism evidence="2 3">
    <name type="scientific">Candidatus Falkowbacteria bacterium RIFCSPHIGHO2_02_FULL_45_15</name>
    <dbReference type="NCBI Taxonomy" id="1797987"/>
    <lineage>
        <taxon>Bacteria</taxon>
        <taxon>Candidatus Falkowiibacteriota</taxon>
    </lineage>
</organism>